<comment type="similarity">
    <text evidence="1">Belongs to the APC5 family.</text>
</comment>
<dbReference type="InterPro" id="IPR026000">
    <property type="entry name" value="Apc5_dom"/>
</dbReference>
<dbReference type="InterPro" id="IPR037679">
    <property type="entry name" value="Apc5"/>
</dbReference>
<evidence type="ECO:0000256" key="6">
    <source>
        <dbReference type="ARBA" id="ARBA00023306"/>
    </source>
</evidence>
<dbReference type="GO" id="GO:0045842">
    <property type="term" value="P:positive regulation of mitotic metaphase/anaphase transition"/>
    <property type="evidence" value="ECO:0007669"/>
    <property type="project" value="TreeGrafter"/>
</dbReference>
<evidence type="ECO:0000256" key="3">
    <source>
        <dbReference type="ARBA" id="ARBA00022618"/>
    </source>
</evidence>
<evidence type="ECO:0000256" key="2">
    <source>
        <dbReference type="ARBA" id="ARBA00016066"/>
    </source>
</evidence>
<evidence type="ECO:0000256" key="1">
    <source>
        <dbReference type="ARBA" id="ARBA00007450"/>
    </source>
</evidence>
<keyword evidence="9" id="KW-1185">Reference proteome</keyword>
<dbReference type="GO" id="GO:0070979">
    <property type="term" value="P:protein K11-linked ubiquitination"/>
    <property type="evidence" value="ECO:0007669"/>
    <property type="project" value="TreeGrafter"/>
</dbReference>
<dbReference type="PANTHER" id="PTHR12830:SF9">
    <property type="entry name" value="ANAPHASE-PROMOTING COMPLEX SUBUNIT 5"/>
    <property type="match status" value="1"/>
</dbReference>
<dbReference type="RefSeq" id="XP_014659829.1">
    <property type="nucleotide sequence ID" value="XM_014804343.1"/>
</dbReference>
<dbReference type="GO" id="GO:0051301">
    <property type="term" value="P:cell division"/>
    <property type="evidence" value="ECO:0007669"/>
    <property type="project" value="UniProtKB-KW"/>
</dbReference>
<comment type="caution">
    <text evidence="8">The sequence shown here is derived from an EMBL/GenBank/DDBJ whole genome shotgun (WGS) entry which is preliminary data.</text>
</comment>
<name>A0A5C3FF98_PSEA2</name>
<feature type="domain" description="Anaphase-promoting complex subunit 5" evidence="7">
    <location>
        <begin position="194"/>
        <end position="274"/>
    </location>
</feature>
<evidence type="ECO:0000256" key="4">
    <source>
        <dbReference type="ARBA" id="ARBA00022776"/>
    </source>
</evidence>
<evidence type="ECO:0000313" key="9">
    <source>
        <dbReference type="Proteomes" id="UP000325008"/>
    </source>
</evidence>
<dbReference type="AlphaFoldDB" id="A0A5C3FF98"/>
<evidence type="ECO:0000259" key="7">
    <source>
        <dbReference type="Pfam" id="PF12862"/>
    </source>
</evidence>
<evidence type="ECO:0000256" key="5">
    <source>
        <dbReference type="ARBA" id="ARBA00022786"/>
    </source>
</evidence>
<keyword evidence="5" id="KW-0833">Ubl conjugation pathway</keyword>
<reference evidence="8" key="1">
    <citation type="submission" date="2018-03" db="EMBL/GenBank/DDBJ databases">
        <authorList>
            <person name="Guldener U."/>
        </authorList>
    </citation>
    <scope>NUCLEOTIDE SEQUENCE [LARGE SCALE GENOMIC DNA]</scope>
    <source>
        <strain evidence="8">ATCC34888</strain>
    </source>
</reference>
<dbReference type="PANTHER" id="PTHR12830">
    <property type="entry name" value="ANAPHASE-PROMOTING COMPLEX SUBUNIT 5"/>
    <property type="match status" value="1"/>
</dbReference>
<organism evidence="8 9">
    <name type="scientific">Pseudozyma antarctica</name>
    <name type="common">Yeast</name>
    <name type="synonym">Candida antarctica</name>
    <dbReference type="NCBI Taxonomy" id="84753"/>
    <lineage>
        <taxon>Eukaryota</taxon>
        <taxon>Fungi</taxon>
        <taxon>Dikarya</taxon>
        <taxon>Basidiomycota</taxon>
        <taxon>Ustilaginomycotina</taxon>
        <taxon>Ustilaginomycetes</taxon>
        <taxon>Ustilaginales</taxon>
        <taxon>Ustilaginaceae</taxon>
        <taxon>Moesziomyces</taxon>
    </lineage>
</organism>
<protein>
    <recommendedName>
        <fullName evidence="2">Anaphase-promoting complex subunit 5</fullName>
    </recommendedName>
</protein>
<dbReference type="OrthoDB" id="2504561at2759"/>
<gene>
    <name evidence="8" type="ORF">PSANT_00767</name>
</gene>
<accession>A0A5C3FF98</accession>
<proteinExistence type="inferred from homology"/>
<dbReference type="Proteomes" id="UP000325008">
    <property type="component" value="Unassembled WGS sequence"/>
</dbReference>
<dbReference type="GO" id="GO:0031145">
    <property type="term" value="P:anaphase-promoting complex-dependent catabolic process"/>
    <property type="evidence" value="ECO:0007669"/>
    <property type="project" value="TreeGrafter"/>
</dbReference>
<dbReference type="GO" id="GO:0005680">
    <property type="term" value="C:anaphase-promoting complex"/>
    <property type="evidence" value="ECO:0007669"/>
    <property type="project" value="InterPro"/>
</dbReference>
<keyword evidence="6" id="KW-0131">Cell cycle</keyword>
<dbReference type="Pfam" id="PF12862">
    <property type="entry name" value="ANAPC5"/>
    <property type="match status" value="1"/>
</dbReference>
<keyword evidence="3" id="KW-0132">Cell division</keyword>
<sequence>MDVPSAPPDEMNGETIAILVLFNFHCRVQLNDDAHVARKKLLLFLMDKLYQTRPPAPSYAAFVEELRTAMQPDEDDCRIVVDYLDGMLHLLNVPDGLTKLFNEKLNRILPNYESTGMLNATDIFFERRSFFGLFFRRTKLIFDSLDLQARDELMSSARAWRESSTLTMPSSDRLDLDSYQLADARLCAFRDYQLGLLRGDYMTAKDNMEKFFDFYAPGADRELHQHTLLHLATFHVRTGSFSAARAALEEAISLARSANDHDCIGACESLMLRIQGVGTSVLAAVPGTAHIPPRPNHRQPSSDAVWKARCEIGKGRSALEVLHDLEEAFSPAQPSRDTLAASEASLELMDDAKRRLGRDAVAQDAEVARLWNFLGAPALAKVYHGRAEPALDGRATSQLQQETRIDSICGRAKRLSRAGRYEQALALLISPATYRGISFSHYTTWHTTIGEILRLRAERREDEAALRVLADALPLPERAQAGCDIEDAVGSPSNLVELALRYLDTGSSSEMDEAFGRRFKAFSQLTAEEAGEALLRKATSRAESEQPSLALMPTLACLSIAKEMDCQRLVLGARVQLAETLGLHLQMADGTRSLIETDLPACLANEDAELRARAQWTYARILLSCSDKSSSEDLEKVLLWLARAEQDADAAECLGLQTRILYFLLRLHHHVGDQTSQEEIALRLDRVERLWTRKDAAEDETYMEQTRQILDVIVSVAGYVASGQAAGGRWSVA</sequence>
<evidence type="ECO:0000313" key="8">
    <source>
        <dbReference type="EMBL" id="SPO43083.1"/>
    </source>
</evidence>
<keyword evidence="4" id="KW-0498">Mitosis</keyword>
<dbReference type="EMBL" id="OOIQ01000001">
    <property type="protein sequence ID" value="SPO43083.1"/>
    <property type="molecule type" value="Genomic_DNA"/>
</dbReference>